<organism evidence="6 7">
    <name type="scientific">Sesamum angolense</name>
    <dbReference type="NCBI Taxonomy" id="2727404"/>
    <lineage>
        <taxon>Eukaryota</taxon>
        <taxon>Viridiplantae</taxon>
        <taxon>Streptophyta</taxon>
        <taxon>Embryophyta</taxon>
        <taxon>Tracheophyta</taxon>
        <taxon>Spermatophyta</taxon>
        <taxon>Magnoliopsida</taxon>
        <taxon>eudicotyledons</taxon>
        <taxon>Gunneridae</taxon>
        <taxon>Pentapetalae</taxon>
        <taxon>asterids</taxon>
        <taxon>lamiids</taxon>
        <taxon>Lamiales</taxon>
        <taxon>Pedaliaceae</taxon>
        <taxon>Sesamum</taxon>
    </lineage>
</organism>
<dbReference type="PANTHER" id="PTHR20961">
    <property type="entry name" value="GLYCOSYLTRANSFERASE"/>
    <property type="match status" value="1"/>
</dbReference>
<keyword evidence="7" id="KW-1185">Reference proteome</keyword>
<dbReference type="EMBL" id="JACGWL010000007">
    <property type="protein sequence ID" value="KAK4398552.1"/>
    <property type="molecule type" value="Genomic_DNA"/>
</dbReference>
<dbReference type="PANTHER" id="PTHR20961:SF108">
    <property type="entry name" value="GLYCOSYLTRANSFERASE"/>
    <property type="match status" value="1"/>
</dbReference>
<evidence type="ECO:0000313" key="6">
    <source>
        <dbReference type="EMBL" id="KAK4398552.1"/>
    </source>
</evidence>
<dbReference type="GO" id="GO:0000139">
    <property type="term" value="C:Golgi membrane"/>
    <property type="evidence" value="ECO:0007669"/>
    <property type="project" value="UniProtKB-SubCell"/>
</dbReference>
<proteinExistence type="predicted"/>
<evidence type="ECO:0000256" key="2">
    <source>
        <dbReference type="ARBA" id="ARBA00022676"/>
    </source>
</evidence>
<reference evidence="6" key="2">
    <citation type="journal article" date="2024" name="Plant">
        <title>Genomic evolution and insights into agronomic trait innovations of Sesamum species.</title>
        <authorList>
            <person name="Miao H."/>
            <person name="Wang L."/>
            <person name="Qu L."/>
            <person name="Liu H."/>
            <person name="Sun Y."/>
            <person name="Le M."/>
            <person name="Wang Q."/>
            <person name="Wei S."/>
            <person name="Zheng Y."/>
            <person name="Lin W."/>
            <person name="Duan Y."/>
            <person name="Cao H."/>
            <person name="Xiong S."/>
            <person name="Wang X."/>
            <person name="Wei L."/>
            <person name="Li C."/>
            <person name="Ma Q."/>
            <person name="Ju M."/>
            <person name="Zhao R."/>
            <person name="Li G."/>
            <person name="Mu C."/>
            <person name="Tian Q."/>
            <person name="Mei H."/>
            <person name="Zhang T."/>
            <person name="Gao T."/>
            <person name="Zhang H."/>
        </authorList>
    </citation>
    <scope>NUCLEOTIDE SEQUENCE</scope>
    <source>
        <strain evidence="6">K16</strain>
    </source>
</reference>
<evidence type="ECO:0000256" key="4">
    <source>
        <dbReference type="ARBA" id="ARBA00023180"/>
    </source>
</evidence>
<protein>
    <submittedName>
        <fullName evidence="6">Alpha-1,3-arabinosyltransferase XAT3</fullName>
    </submittedName>
</protein>
<keyword evidence="3" id="KW-0808">Transferase</keyword>
<dbReference type="AlphaFoldDB" id="A0AAE2BUS5"/>
<evidence type="ECO:0000313" key="7">
    <source>
        <dbReference type="Proteomes" id="UP001289374"/>
    </source>
</evidence>
<keyword evidence="4" id="KW-0325">Glycoprotein</keyword>
<comment type="caution">
    <text evidence="6">The sequence shown here is derived from an EMBL/GenBank/DDBJ whole genome shotgun (WGS) entry which is preliminary data.</text>
</comment>
<feature type="domain" description="Glycosyltransferase 61 catalytic" evidence="5">
    <location>
        <begin position="687"/>
        <end position="790"/>
    </location>
</feature>
<dbReference type="InterPro" id="IPR007657">
    <property type="entry name" value="Glycosyltransferase_61"/>
</dbReference>
<keyword evidence="2" id="KW-0328">Glycosyltransferase</keyword>
<dbReference type="Proteomes" id="UP001289374">
    <property type="component" value="Unassembled WGS sequence"/>
</dbReference>
<comment type="subcellular location">
    <subcellularLocation>
        <location evidence="1">Golgi apparatus membrane</location>
        <topology evidence="1">Single-pass type II membrane protein</topology>
    </subcellularLocation>
</comment>
<gene>
    <name evidence="6" type="ORF">Sango_1330700</name>
</gene>
<evidence type="ECO:0000256" key="3">
    <source>
        <dbReference type="ARBA" id="ARBA00022679"/>
    </source>
</evidence>
<sequence length="884" mass="99626">MEKEPRKLIFGAAPALVFLLSLSMLCVCVDFFWGNTLPFDRWVQYFSASEAGFRDGKAVNKTLEEQEFIRFHLGRLVRGVDRRDLDATGFACDRAVHTVVCVSNKHVRIDTRNMTVYIPSDQAGVDNETVVRPYARQEDELKVITPVRMLQYRNTTVPPECQYNHNIPAVVFSSGSTGNVFHEMNEIIIPLYITTKQFQSRVLFVLEDYKPSFMTKYGKVLSRLSAYEVMNPAANGSLHCFPGSVVGLKYHDNLALNSSDIPGGYSMSDFRHFLRQAYDLKFVHVSQITKPRLMLLSRTNTRRFLNEVEMIALMEGIGFQVIVIRRSKVISNLGKFSQLINSCSVLVGAHGAGLTNEIFLPSGAVMVQVELLGTEWASNTYYGDTARGMGVHYLRYKIEAEESSLVKLYGRNHSVVTDPGSVYRDGGYRAARTVYLDQQNVRVNLVRFRETLVEALSIVTDLDRLPLYLQFTTYFQHQKGYYQGTCGKKQESLDSLLSRLVKGEDQEKLKATGLACNSEVYSIHCVSNRPVQVDTRAMTVTIASNQSIRETVIRPYARQEDEVLLERVTPVKILQGNTTLPVCQYNHEIPAVIFSSSGFVGNVFHEINEILIPLFITTRLFKSRVAFILEDYNPSFLRKYGKALSGLTSYEIINPSANQSVHCFPGAVVGLKFHGHLALNSSDIPGGLSMREFRKFLRESMNLKYSHVSQIKTPTVMLLSRRSTRRILNEDELVAMMEELGFRVVVVARAKVISNLNLFASLINSCSVFVGAHGAGLTNELFLPDGAVMVQVDLIGLEWAAATYYGNPARAMGVHYLRYKIEPEESSLLKVFGRRDHTYITDPRALPVQAGKEVYLNGQNARINITRFRETMVEAMSLVRYSPL</sequence>
<feature type="domain" description="Glycosyltransferase 61 catalytic" evidence="5">
    <location>
        <begin position="233"/>
        <end position="367"/>
    </location>
</feature>
<dbReference type="InterPro" id="IPR049625">
    <property type="entry name" value="Glyco_transf_61_cat"/>
</dbReference>
<evidence type="ECO:0000259" key="5">
    <source>
        <dbReference type="Pfam" id="PF04577"/>
    </source>
</evidence>
<accession>A0AAE2BUS5</accession>
<evidence type="ECO:0000256" key="1">
    <source>
        <dbReference type="ARBA" id="ARBA00004323"/>
    </source>
</evidence>
<name>A0AAE2BUS5_9LAMI</name>
<reference evidence="6" key="1">
    <citation type="submission" date="2020-06" db="EMBL/GenBank/DDBJ databases">
        <authorList>
            <person name="Li T."/>
            <person name="Hu X."/>
            <person name="Zhang T."/>
            <person name="Song X."/>
            <person name="Zhang H."/>
            <person name="Dai N."/>
            <person name="Sheng W."/>
            <person name="Hou X."/>
            <person name="Wei L."/>
        </authorList>
    </citation>
    <scope>NUCLEOTIDE SEQUENCE</scope>
    <source>
        <strain evidence="6">K16</strain>
        <tissue evidence="6">Leaf</tissue>
    </source>
</reference>
<dbReference type="Pfam" id="PF04577">
    <property type="entry name" value="Glyco_transf_61"/>
    <property type="match status" value="2"/>
</dbReference>
<dbReference type="GO" id="GO:0016763">
    <property type="term" value="F:pentosyltransferase activity"/>
    <property type="evidence" value="ECO:0007669"/>
    <property type="project" value="UniProtKB-ARBA"/>
</dbReference>